<organism evidence="3">
    <name type="scientific">Ananas comosus var. bracteatus</name>
    <name type="common">red pineapple</name>
    <dbReference type="NCBI Taxonomy" id="296719"/>
    <lineage>
        <taxon>Eukaryota</taxon>
        <taxon>Viridiplantae</taxon>
        <taxon>Streptophyta</taxon>
        <taxon>Embryophyta</taxon>
        <taxon>Tracheophyta</taxon>
        <taxon>Spermatophyta</taxon>
        <taxon>Magnoliopsida</taxon>
        <taxon>Liliopsida</taxon>
        <taxon>Poales</taxon>
        <taxon>Bromeliaceae</taxon>
        <taxon>Bromelioideae</taxon>
        <taxon>Ananas</taxon>
    </lineage>
</organism>
<dbReference type="FunFam" id="3.30.420.40:FF:000048">
    <property type="entry name" value="ARP5 actin-related protein 5 homolog"/>
    <property type="match status" value="1"/>
</dbReference>
<comment type="subcellular location">
    <subcellularLocation>
        <location evidence="1">Nucleus</location>
    </subcellularLocation>
</comment>
<keyword evidence="2" id="KW-0539">Nucleus</keyword>
<dbReference type="InterPro" id="IPR004000">
    <property type="entry name" value="Actin"/>
</dbReference>
<accession>A0A6V7Q995</accession>
<dbReference type="AlphaFoldDB" id="A0A6V7Q995"/>
<reference evidence="3" key="1">
    <citation type="submission" date="2020-07" db="EMBL/GenBank/DDBJ databases">
        <authorList>
            <person name="Lin J."/>
        </authorList>
    </citation>
    <scope>NUCLEOTIDE SEQUENCE</scope>
</reference>
<dbReference type="Pfam" id="PF00022">
    <property type="entry name" value="Actin"/>
    <property type="match status" value="1"/>
</dbReference>
<sequence>MVGVDQAGLDEMAAISLNRLSARADIDESVKDRIAISILVTGGSSLFPGLVPRLEALIRQPRPYLSPLKVVRASDPVLDAWRGAAIYADSRGFSLQTFSMQDYYEQGEAGLRRHNIVYSLY</sequence>
<gene>
    <name evidence="3" type="ORF">CB5_LOCUS22913</name>
</gene>
<dbReference type="SUPFAM" id="SSF53067">
    <property type="entry name" value="Actin-like ATPase domain"/>
    <property type="match status" value="1"/>
</dbReference>
<dbReference type="EMBL" id="LR862134">
    <property type="protein sequence ID" value="CAD1839702.1"/>
    <property type="molecule type" value="Genomic_DNA"/>
</dbReference>
<evidence type="ECO:0000256" key="1">
    <source>
        <dbReference type="ARBA" id="ARBA00004123"/>
    </source>
</evidence>
<name>A0A6V7Q995_ANACO</name>
<evidence type="ECO:0000256" key="2">
    <source>
        <dbReference type="ARBA" id="ARBA00023242"/>
    </source>
</evidence>
<dbReference type="GO" id="GO:0005634">
    <property type="term" value="C:nucleus"/>
    <property type="evidence" value="ECO:0007669"/>
    <property type="project" value="UniProtKB-SubCell"/>
</dbReference>
<protein>
    <recommendedName>
        <fullName evidence="4">Actin-related protein 5</fullName>
    </recommendedName>
</protein>
<evidence type="ECO:0000313" key="3">
    <source>
        <dbReference type="EMBL" id="CAD1839702.1"/>
    </source>
</evidence>
<proteinExistence type="predicted"/>
<dbReference type="Gene3D" id="3.30.420.40">
    <property type="match status" value="2"/>
</dbReference>
<evidence type="ECO:0008006" key="4">
    <source>
        <dbReference type="Google" id="ProtNLM"/>
    </source>
</evidence>
<dbReference type="InterPro" id="IPR043129">
    <property type="entry name" value="ATPase_NBD"/>
</dbReference>